<dbReference type="AlphaFoldDB" id="A0AA85K2T9"/>
<dbReference type="Proteomes" id="UP000050795">
    <property type="component" value="Unassembled WGS sequence"/>
</dbReference>
<protein>
    <submittedName>
        <fullName evidence="2">ZirS_C domain-containing protein</fullName>
    </submittedName>
</protein>
<evidence type="ECO:0000313" key="2">
    <source>
        <dbReference type="WBParaSite" id="TREG1_62620.1"/>
    </source>
</evidence>
<name>A0AA85K2T9_TRIRE</name>
<keyword evidence="1" id="KW-1185">Reference proteome</keyword>
<organism evidence="1 2">
    <name type="scientific">Trichobilharzia regenti</name>
    <name type="common">Nasal bird schistosome</name>
    <dbReference type="NCBI Taxonomy" id="157069"/>
    <lineage>
        <taxon>Eukaryota</taxon>
        <taxon>Metazoa</taxon>
        <taxon>Spiralia</taxon>
        <taxon>Lophotrochozoa</taxon>
        <taxon>Platyhelminthes</taxon>
        <taxon>Trematoda</taxon>
        <taxon>Digenea</taxon>
        <taxon>Strigeidida</taxon>
        <taxon>Schistosomatoidea</taxon>
        <taxon>Schistosomatidae</taxon>
        <taxon>Trichobilharzia</taxon>
    </lineage>
</organism>
<proteinExistence type="predicted"/>
<reference evidence="1" key="1">
    <citation type="submission" date="2022-06" db="EMBL/GenBank/DDBJ databases">
        <authorList>
            <person name="Berger JAMES D."/>
            <person name="Berger JAMES D."/>
        </authorList>
    </citation>
    <scope>NUCLEOTIDE SEQUENCE [LARGE SCALE GENOMIC DNA]</scope>
</reference>
<dbReference type="WBParaSite" id="TREG1_62620.1">
    <property type="protein sequence ID" value="TREG1_62620.1"/>
    <property type="gene ID" value="TREG1_62620"/>
</dbReference>
<accession>A0AA85K2T9</accession>
<sequence>PDILETYHTVWQSVNGTPFDTKTEITDTARGVFTVRLPIPYESVNSGNETIIGYFVGKDPIYTPYWTRMTEPTIVDTEAGE</sequence>
<reference evidence="2" key="2">
    <citation type="submission" date="2023-11" db="UniProtKB">
        <authorList>
            <consortium name="WormBaseParasite"/>
        </authorList>
    </citation>
    <scope>IDENTIFICATION</scope>
</reference>
<evidence type="ECO:0000313" key="1">
    <source>
        <dbReference type="Proteomes" id="UP000050795"/>
    </source>
</evidence>